<dbReference type="AlphaFoldDB" id="A0AAV5VQK8"/>
<organism evidence="2 3">
    <name type="scientific">Pristionchus fissidentatus</name>
    <dbReference type="NCBI Taxonomy" id="1538716"/>
    <lineage>
        <taxon>Eukaryota</taxon>
        <taxon>Metazoa</taxon>
        <taxon>Ecdysozoa</taxon>
        <taxon>Nematoda</taxon>
        <taxon>Chromadorea</taxon>
        <taxon>Rhabditida</taxon>
        <taxon>Rhabditina</taxon>
        <taxon>Diplogasteromorpha</taxon>
        <taxon>Diplogasteroidea</taxon>
        <taxon>Neodiplogasteridae</taxon>
        <taxon>Pristionchus</taxon>
    </lineage>
</organism>
<feature type="region of interest" description="Disordered" evidence="1">
    <location>
        <begin position="52"/>
        <end position="89"/>
    </location>
</feature>
<keyword evidence="3" id="KW-1185">Reference proteome</keyword>
<comment type="caution">
    <text evidence="2">The sequence shown here is derived from an EMBL/GenBank/DDBJ whole genome shotgun (WGS) entry which is preliminary data.</text>
</comment>
<evidence type="ECO:0000313" key="3">
    <source>
        <dbReference type="Proteomes" id="UP001432322"/>
    </source>
</evidence>
<name>A0AAV5VQK8_9BILA</name>
<reference evidence="2" key="1">
    <citation type="submission" date="2023-10" db="EMBL/GenBank/DDBJ databases">
        <title>Genome assembly of Pristionchus species.</title>
        <authorList>
            <person name="Yoshida K."/>
            <person name="Sommer R.J."/>
        </authorList>
    </citation>
    <scope>NUCLEOTIDE SEQUENCE</scope>
    <source>
        <strain evidence="2">RS5133</strain>
    </source>
</reference>
<gene>
    <name evidence="2" type="ORF">PFISCL1PPCAC_13065</name>
</gene>
<evidence type="ECO:0000313" key="2">
    <source>
        <dbReference type="EMBL" id="GMT21768.1"/>
    </source>
</evidence>
<dbReference type="EMBL" id="BTSY01000004">
    <property type="protein sequence ID" value="GMT21768.1"/>
    <property type="molecule type" value="Genomic_DNA"/>
</dbReference>
<accession>A0AAV5VQK8</accession>
<sequence>LALCSFLYPSRAIKGSWLRKFISSVLSSPTSPPCSDLFSSSSLSFSQRSLSSVTTRSGPSTAPSSGLPSSSEQLSSRPSPGRSGESNQR</sequence>
<proteinExistence type="predicted"/>
<feature type="non-terminal residue" evidence="2">
    <location>
        <position position="1"/>
    </location>
</feature>
<evidence type="ECO:0000256" key="1">
    <source>
        <dbReference type="SAM" id="MobiDB-lite"/>
    </source>
</evidence>
<protein>
    <submittedName>
        <fullName evidence="2">Uncharacterized protein</fullName>
    </submittedName>
</protein>
<dbReference type="Proteomes" id="UP001432322">
    <property type="component" value="Unassembled WGS sequence"/>
</dbReference>